<reference evidence="6" key="1">
    <citation type="submission" date="2022-12" db="EMBL/GenBank/DDBJ databases">
        <title>Draft genome assemblies for two species of Escallonia (Escalloniales).</title>
        <authorList>
            <person name="Chanderbali A."/>
            <person name="Dervinis C."/>
            <person name="Anghel I."/>
            <person name="Soltis D."/>
            <person name="Soltis P."/>
            <person name="Zapata F."/>
        </authorList>
    </citation>
    <scope>NUCLEOTIDE SEQUENCE</scope>
    <source>
        <strain evidence="6">UCBG92.1500</strain>
        <tissue evidence="6">Leaf</tissue>
    </source>
</reference>
<dbReference type="SUPFAM" id="SSF101447">
    <property type="entry name" value="Formin homology 2 domain (FH2 domain)"/>
    <property type="match status" value="1"/>
</dbReference>
<dbReference type="Gene3D" id="3.80.10.10">
    <property type="entry name" value="Ribonuclease Inhibitor"/>
    <property type="match status" value="2"/>
</dbReference>
<evidence type="ECO:0000313" key="6">
    <source>
        <dbReference type="EMBL" id="KAK2967615.1"/>
    </source>
</evidence>
<comment type="caution">
    <text evidence="6">The sequence shown here is derived from an EMBL/GenBank/DDBJ whole genome shotgun (WGS) entry which is preliminary data.</text>
</comment>
<organism evidence="6 7">
    <name type="scientific">Escallonia rubra</name>
    <dbReference type="NCBI Taxonomy" id="112253"/>
    <lineage>
        <taxon>Eukaryota</taxon>
        <taxon>Viridiplantae</taxon>
        <taxon>Streptophyta</taxon>
        <taxon>Embryophyta</taxon>
        <taxon>Tracheophyta</taxon>
        <taxon>Spermatophyta</taxon>
        <taxon>Magnoliopsida</taxon>
        <taxon>eudicotyledons</taxon>
        <taxon>Gunneridae</taxon>
        <taxon>Pentapetalae</taxon>
        <taxon>asterids</taxon>
        <taxon>campanulids</taxon>
        <taxon>Escalloniales</taxon>
        <taxon>Escalloniaceae</taxon>
        <taxon>Escallonia</taxon>
    </lineage>
</organism>
<evidence type="ECO:0000256" key="2">
    <source>
        <dbReference type="ARBA" id="ARBA00022525"/>
    </source>
</evidence>
<dbReference type="Proteomes" id="UP001187471">
    <property type="component" value="Unassembled WGS sequence"/>
</dbReference>
<keyword evidence="4" id="KW-0677">Repeat</keyword>
<feature type="region of interest" description="Disordered" evidence="5">
    <location>
        <begin position="1"/>
        <end position="50"/>
    </location>
</feature>
<gene>
    <name evidence="6" type="ORF">RJ640_030486</name>
</gene>
<feature type="compositionally biased region" description="Pro residues" evidence="5">
    <location>
        <begin position="14"/>
        <end position="48"/>
    </location>
</feature>
<evidence type="ECO:0000256" key="4">
    <source>
        <dbReference type="ARBA" id="ARBA00022737"/>
    </source>
</evidence>
<dbReference type="InterPro" id="IPR051582">
    <property type="entry name" value="LRR_extensin-like_regulator"/>
</dbReference>
<dbReference type="EMBL" id="JAVXUO010003001">
    <property type="protein sequence ID" value="KAK2967615.1"/>
    <property type="molecule type" value="Genomic_DNA"/>
</dbReference>
<dbReference type="InterPro" id="IPR032675">
    <property type="entry name" value="LRR_dom_sf"/>
</dbReference>
<dbReference type="GO" id="GO:0005576">
    <property type="term" value="C:extracellular region"/>
    <property type="evidence" value="ECO:0007669"/>
    <property type="project" value="UniProtKB-SubCell"/>
</dbReference>
<name>A0AA88QYL5_9ASTE</name>
<evidence type="ECO:0000256" key="3">
    <source>
        <dbReference type="ARBA" id="ARBA00022729"/>
    </source>
</evidence>
<dbReference type="PANTHER" id="PTHR32093:SF122">
    <property type="entry name" value="LEUCINE-RICH REPEAT-CONTAINING N-TERMINAL PLANT-TYPE DOMAIN-CONTAINING PROTEIN"/>
    <property type="match status" value="1"/>
</dbReference>
<dbReference type="PANTHER" id="PTHR32093">
    <property type="entry name" value="LEUCINE-RICH REPEAT EXTENSIN-LIKE PROTEIN 3-RELATED"/>
    <property type="match status" value="1"/>
</dbReference>
<accession>A0AA88QYL5</accession>
<dbReference type="AlphaFoldDB" id="A0AA88QYL5"/>
<keyword evidence="2" id="KW-0964">Secreted</keyword>
<evidence type="ECO:0000256" key="1">
    <source>
        <dbReference type="ARBA" id="ARBA00004613"/>
    </source>
</evidence>
<keyword evidence="3" id="KW-0732">Signal</keyword>
<evidence type="ECO:0000256" key="5">
    <source>
        <dbReference type="SAM" id="MobiDB-lite"/>
    </source>
</evidence>
<dbReference type="InterPro" id="IPR001611">
    <property type="entry name" value="Leu-rich_rpt"/>
</dbReference>
<feature type="compositionally biased region" description="Low complexity" evidence="5">
    <location>
        <begin position="1"/>
        <end position="13"/>
    </location>
</feature>
<evidence type="ECO:0000313" key="7">
    <source>
        <dbReference type="Proteomes" id="UP001187471"/>
    </source>
</evidence>
<feature type="region of interest" description="Disordered" evidence="5">
    <location>
        <begin position="390"/>
        <end position="409"/>
    </location>
</feature>
<keyword evidence="7" id="KW-1185">Reference proteome</keyword>
<protein>
    <submittedName>
        <fullName evidence="6">Uncharacterized protein</fullName>
    </submittedName>
</protein>
<comment type="subcellular location">
    <subcellularLocation>
        <location evidence="1">Secreted</location>
    </subcellularLocation>
</comment>
<proteinExistence type="predicted"/>
<dbReference type="Pfam" id="PF00560">
    <property type="entry name" value="LRR_1"/>
    <property type="match status" value="2"/>
</dbReference>
<sequence>MPSSSSSARTRMPSPAPPPPPPPPPPGPPPPPAAPAPPARPPPPPLPPLLNENAAAIRAIQKFKPRVTYDPQGITKTWQGNDICRDSSKYKGFICGATQKDNRLRVAGVKFNGYNFNGKHLNLGGFIEELKDLVFFHVNSNNFTGLIPSEIVKLPHFYEFDLSNNKLTGAFPTSVLGATNLTFLDLRFNSLTGKVPPQAFTLDLDVLYLNNNNFFGDIPENLGSSTALFLTFANNHFTGPIPKSIGQASNTLLEVLFLNNSLSGCLPYEIGLLKKATIFDVSVNQLTGPIPHSFGCLARMKQLNLAYNQFYGPVPESVCKLGNLFQLTLKFNYFTQVGPECRKLIARGKLDVSMNCILDLPSQRSSVQCAAFFSKKRSCPDERSYSYVPCDTNDTTSQETSDEASGLSMAPSPSYEALVDVEVEWAKADAAAMTTAWTKGRCGSNGSAWANRRCGSGDDDGMGQWCRLTVGRCGGRNGGCGLGSFDFGVFYDDRK</sequence>
<dbReference type="SUPFAM" id="SSF52058">
    <property type="entry name" value="L domain-like"/>
    <property type="match status" value="1"/>
</dbReference>